<dbReference type="PANTHER" id="PTHR22953:SF153">
    <property type="entry name" value="PURPLE ACID PHOSPHATASE"/>
    <property type="match status" value="1"/>
</dbReference>
<feature type="domain" description="Calcineurin-like phosphoesterase" evidence="3">
    <location>
        <begin position="177"/>
        <end position="354"/>
    </location>
</feature>
<dbReference type="InterPro" id="IPR015914">
    <property type="entry name" value="PAPs_N"/>
</dbReference>
<accession>A0A4S5ETL7</accession>
<evidence type="ECO:0000259" key="3">
    <source>
        <dbReference type="Pfam" id="PF00149"/>
    </source>
</evidence>
<dbReference type="InterPro" id="IPR008963">
    <property type="entry name" value="Purple_acid_Pase-like_N"/>
</dbReference>
<dbReference type="Proteomes" id="UP000305282">
    <property type="component" value="Unassembled WGS sequence"/>
</dbReference>
<evidence type="ECO:0000313" key="5">
    <source>
        <dbReference type="EMBL" id="THJ75794.1"/>
    </source>
</evidence>
<dbReference type="InterPro" id="IPR039331">
    <property type="entry name" value="PAPs-like"/>
</dbReference>
<feature type="region of interest" description="Disordered" evidence="2">
    <location>
        <begin position="1"/>
        <end position="22"/>
    </location>
</feature>
<feature type="domain" description="Purple acid phosphatase N-terminal" evidence="4">
    <location>
        <begin position="40"/>
        <end position="132"/>
    </location>
</feature>
<dbReference type="AlphaFoldDB" id="A0A4S5ETL7"/>
<dbReference type="EMBL" id="SSXH01000043">
    <property type="protein sequence ID" value="THJ75794.1"/>
    <property type="molecule type" value="Genomic_DNA"/>
</dbReference>
<dbReference type="Gene3D" id="3.60.21.10">
    <property type="match status" value="1"/>
</dbReference>
<dbReference type="Gene3D" id="2.60.40.380">
    <property type="entry name" value="Purple acid phosphatase-like, N-terminal"/>
    <property type="match status" value="1"/>
</dbReference>
<keyword evidence="1" id="KW-0732">Signal</keyword>
<organism evidence="5 6">
    <name type="scientific">Candidatus Frankia alpina</name>
    <dbReference type="NCBI Taxonomy" id="2699483"/>
    <lineage>
        <taxon>Bacteria</taxon>
        <taxon>Bacillati</taxon>
        <taxon>Actinomycetota</taxon>
        <taxon>Actinomycetes</taxon>
        <taxon>Frankiales</taxon>
        <taxon>Frankiaceae</taxon>
        <taxon>Frankia</taxon>
    </lineage>
</organism>
<dbReference type="GO" id="GO:0003993">
    <property type="term" value="F:acid phosphatase activity"/>
    <property type="evidence" value="ECO:0007669"/>
    <property type="project" value="InterPro"/>
</dbReference>
<dbReference type="InterPro" id="IPR029052">
    <property type="entry name" value="Metallo-depent_PP-like"/>
</dbReference>
<name>A0A4S5ETL7_9ACTN</name>
<keyword evidence="6" id="KW-1185">Reference proteome</keyword>
<feature type="non-terminal residue" evidence="5">
    <location>
        <position position="499"/>
    </location>
</feature>
<reference evidence="5 6" key="1">
    <citation type="submission" date="2019-04" db="EMBL/GenBank/DDBJ databases">
        <title>Draft genome sequences for three unisolated Alnus-infective Frankia Sp+ strains, AgTrS, AiOr and AvVan, the first sequenced Frankia strains able to sporulate in-planta.</title>
        <authorList>
            <person name="Bethencourt L."/>
            <person name="Vautrin F."/>
            <person name="Taib N."/>
            <person name="Dubost A."/>
            <person name="Castro-Garcia L."/>
            <person name="Imbaud O."/>
            <person name="Abrouk D."/>
            <person name="Fournier P."/>
            <person name="Briolay J."/>
            <person name="Nguyen A."/>
            <person name="Normand P."/>
            <person name="Fernandez M.P."/>
            <person name="Brochier-Armanet C."/>
            <person name="Herrera-Belaroussi A."/>
        </authorList>
    </citation>
    <scope>NUCLEOTIDE SEQUENCE [LARGE SCALE GENOMIC DNA]</scope>
    <source>
        <strain evidence="5 6">AvVan</strain>
    </source>
</reference>
<gene>
    <name evidence="5" type="ORF">E7Y31_03455</name>
</gene>
<dbReference type="PANTHER" id="PTHR22953">
    <property type="entry name" value="ACID PHOSPHATASE RELATED"/>
    <property type="match status" value="1"/>
</dbReference>
<sequence>MPGKQAHGVGHQDRTSGSDIRIGYQAGSGGVTGGAKEAYGVHLAFGADPATAMVVSWLTRGPITRPAVRCRAGPGTSGEAVPANTRSYRDVHTGETVFAHHAPLSGLQPATDYAFAVEHDGRPQAADGTFRTAPGSRAAFSFTFFGDQGTDRPYDPFGSPASGYAVAGVERCAPLFALAGGDLSYANQREDPVRTWSDWFTMISTSARLRPWLPCVGNHEIERGNGALGLAAYQTYFELPPNGEENYLAGLWYAFTVGAVRFVVLSADDVCYQNSGPIYLRGFSAGRQTAWLARTLKQARADPGIDWIVVAMHHTALSTSADHNGADLGIREAWLPLFDRHAVDLVLYGHEHHYERSHPVRGAVPGSRTLVPRPVAGAAGAGDPDESGGAVVDTSAGTVHLMVGTGGSSSPSADTLLDPPAGRIVVGVRDHEPGRRHRPAVHELEDASWLAFRAPDHPYAFAGFEVDPGEPGGMTRIRVTAYDSSSPDPVPFDQVTLVR</sequence>
<dbReference type="SUPFAM" id="SSF56300">
    <property type="entry name" value="Metallo-dependent phosphatases"/>
    <property type="match status" value="1"/>
</dbReference>
<evidence type="ECO:0000256" key="1">
    <source>
        <dbReference type="ARBA" id="ARBA00022729"/>
    </source>
</evidence>
<evidence type="ECO:0000256" key="2">
    <source>
        <dbReference type="SAM" id="MobiDB-lite"/>
    </source>
</evidence>
<evidence type="ECO:0000259" key="4">
    <source>
        <dbReference type="Pfam" id="PF16656"/>
    </source>
</evidence>
<evidence type="ECO:0000313" key="6">
    <source>
        <dbReference type="Proteomes" id="UP000305282"/>
    </source>
</evidence>
<dbReference type="SUPFAM" id="SSF49363">
    <property type="entry name" value="Purple acid phosphatase, N-terminal domain"/>
    <property type="match status" value="1"/>
</dbReference>
<dbReference type="InterPro" id="IPR004843">
    <property type="entry name" value="Calcineurin-like_PHP"/>
</dbReference>
<comment type="caution">
    <text evidence="5">The sequence shown here is derived from an EMBL/GenBank/DDBJ whole genome shotgun (WGS) entry which is preliminary data.</text>
</comment>
<dbReference type="Pfam" id="PF00149">
    <property type="entry name" value="Metallophos"/>
    <property type="match status" value="1"/>
</dbReference>
<dbReference type="OrthoDB" id="9804511at2"/>
<dbReference type="GO" id="GO:0046872">
    <property type="term" value="F:metal ion binding"/>
    <property type="evidence" value="ECO:0007669"/>
    <property type="project" value="InterPro"/>
</dbReference>
<protein>
    <submittedName>
        <fullName evidence="5">Metallophosphoesterase family protein</fullName>
    </submittedName>
</protein>
<proteinExistence type="predicted"/>
<dbReference type="Pfam" id="PF16656">
    <property type="entry name" value="Pur_ac_phosph_N"/>
    <property type="match status" value="1"/>
</dbReference>